<dbReference type="PANTHER" id="PTHR39087:SF2">
    <property type="entry name" value="UPF0104 MEMBRANE PROTEIN MJ1595"/>
    <property type="match status" value="1"/>
</dbReference>
<feature type="transmembrane region" description="Helical" evidence="6">
    <location>
        <begin position="120"/>
        <end position="141"/>
    </location>
</feature>
<dbReference type="Pfam" id="PF03706">
    <property type="entry name" value="LPG_synthase_TM"/>
    <property type="match status" value="1"/>
</dbReference>
<protein>
    <recommendedName>
        <fullName evidence="6">Phosphatidylglycerol lysyltransferase</fullName>
        <ecNumber evidence="6">2.3.2.3</ecNumber>
    </recommendedName>
    <alternativeName>
        <fullName evidence="6">Lysylphosphatidylglycerol synthase</fullName>
    </alternativeName>
</protein>
<comment type="function">
    <text evidence="6">Catalyzes the transfer of a lysyl group from L-lysyl-tRNA(Lys) to membrane-bound phosphatidylglycerol (PG), which produces lysylphosphatidylglycerol (LPG), a major component of the bacterial membrane with a positive net charge. LPG synthesis contributes to bacterial virulence as it is involved in the resistance mechanism against cationic antimicrobial peptides (CAMP) produces by the host's immune system (defensins, cathelicidins) and by the competing microorganisms.</text>
</comment>
<keyword evidence="2" id="KW-1003">Cell membrane</keyword>
<dbReference type="Proteomes" id="UP000288669">
    <property type="component" value="Unassembled WGS sequence"/>
</dbReference>
<evidence type="ECO:0000256" key="6">
    <source>
        <dbReference type="RuleBase" id="RU363042"/>
    </source>
</evidence>
<evidence type="ECO:0000256" key="5">
    <source>
        <dbReference type="ARBA" id="ARBA00023136"/>
    </source>
</evidence>
<dbReference type="EC" id="2.3.2.3" evidence="6"/>
<dbReference type="GO" id="GO:0046677">
    <property type="term" value="P:response to antibiotic"/>
    <property type="evidence" value="ECO:0007669"/>
    <property type="project" value="UniProtKB-KW"/>
</dbReference>
<evidence type="ECO:0000313" key="8">
    <source>
        <dbReference type="Proteomes" id="UP000288669"/>
    </source>
</evidence>
<evidence type="ECO:0000256" key="2">
    <source>
        <dbReference type="ARBA" id="ARBA00022475"/>
    </source>
</evidence>
<dbReference type="PANTHER" id="PTHR39087">
    <property type="entry name" value="UPF0104 MEMBRANE PROTEIN MJ1595"/>
    <property type="match status" value="1"/>
</dbReference>
<comment type="subcellular location">
    <subcellularLocation>
        <location evidence="1 6">Cell membrane</location>
        <topology evidence="1 6">Multi-pass membrane protein</topology>
    </subcellularLocation>
</comment>
<dbReference type="GO" id="GO:0006629">
    <property type="term" value="P:lipid metabolic process"/>
    <property type="evidence" value="ECO:0007669"/>
    <property type="project" value="UniProtKB-KW"/>
</dbReference>
<evidence type="ECO:0000313" key="7">
    <source>
        <dbReference type="EMBL" id="RSU08038.1"/>
    </source>
</evidence>
<feature type="transmembrane region" description="Helical" evidence="6">
    <location>
        <begin position="38"/>
        <end position="57"/>
    </location>
</feature>
<keyword evidence="5 6" id="KW-0472">Membrane</keyword>
<evidence type="ECO:0000256" key="3">
    <source>
        <dbReference type="ARBA" id="ARBA00022692"/>
    </source>
</evidence>
<dbReference type="GO" id="GO:0050071">
    <property type="term" value="F:phosphatidylglycerol lysyltransferase activity"/>
    <property type="evidence" value="ECO:0007669"/>
    <property type="project" value="UniProtKB-EC"/>
</dbReference>
<keyword evidence="6" id="KW-0808">Transferase</keyword>
<feature type="transmembrane region" description="Helical" evidence="6">
    <location>
        <begin position="225"/>
        <end position="246"/>
    </location>
</feature>
<feature type="transmembrane region" description="Helical" evidence="6">
    <location>
        <begin position="78"/>
        <end position="100"/>
    </location>
</feature>
<keyword evidence="6" id="KW-0443">Lipid metabolism</keyword>
<keyword evidence="6" id="KW-0046">Antibiotic resistance</keyword>
<comment type="caution">
    <text evidence="7">The sequence shown here is derived from an EMBL/GenBank/DDBJ whole genome shotgun (WGS) entry which is preliminary data.</text>
</comment>
<gene>
    <name evidence="6" type="primary">mprF</name>
    <name evidence="7" type="ORF">CBF30_02000</name>
</gene>
<reference evidence="7 8" key="1">
    <citation type="submission" date="2017-05" db="EMBL/GenBank/DDBJ databases">
        <title>Vagococcus spp. assemblies.</title>
        <authorList>
            <person name="Gulvik C.A."/>
        </authorList>
    </citation>
    <scope>NUCLEOTIDE SEQUENCE [LARGE SCALE GENOMIC DNA]</scope>
    <source>
        <strain evidence="7 8">DSM 24756</strain>
    </source>
</reference>
<keyword evidence="8" id="KW-1185">Reference proteome</keyword>
<keyword evidence="4 6" id="KW-1133">Transmembrane helix</keyword>
<evidence type="ECO:0000256" key="4">
    <source>
        <dbReference type="ARBA" id="ARBA00022989"/>
    </source>
</evidence>
<comment type="catalytic activity">
    <reaction evidence="6">
        <text>L-lysyl-tRNA(Lys) + a 1,2-diacyl-sn-glycero-3-phospho-(1'-sn-glycerol) = a 1,2-diacyl-sn-glycero-3-phospho-1'-(3'-O-L-lysyl)-sn-glycerol + tRNA(Lys)</text>
        <dbReference type="Rhea" id="RHEA:10668"/>
        <dbReference type="Rhea" id="RHEA-COMP:9696"/>
        <dbReference type="Rhea" id="RHEA-COMP:9697"/>
        <dbReference type="ChEBI" id="CHEBI:64716"/>
        <dbReference type="ChEBI" id="CHEBI:75792"/>
        <dbReference type="ChEBI" id="CHEBI:78442"/>
        <dbReference type="ChEBI" id="CHEBI:78529"/>
        <dbReference type="EC" id="2.3.2.3"/>
    </reaction>
</comment>
<dbReference type="GO" id="GO:0005886">
    <property type="term" value="C:plasma membrane"/>
    <property type="evidence" value="ECO:0007669"/>
    <property type="project" value="UniProtKB-SubCell"/>
</dbReference>
<dbReference type="AlphaFoldDB" id="A0A430AJ23"/>
<feature type="transmembrane region" description="Helical" evidence="6">
    <location>
        <begin position="7"/>
        <end position="26"/>
    </location>
</feature>
<feature type="transmembrane region" description="Helical" evidence="6">
    <location>
        <begin position="153"/>
        <end position="174"/>
    </location>
</feature>
<dbReference type="OrthoDB" id="1770457at2"/>
<dbReference type="EMBL" id="NGJZ01000001">
    <property type="protein sequence ID" value="RSU08038.1"/>
    <property type="molecule type" value="Genomic_DNA"/>
</dbReference>
<evidence type="ECO:0000256" key="1">
    <source>
        <dbReference type="ARBA" id="ARBA00004651"/>
    </source>
</evidence>
<keyword evidence="3 6" id="KW-0812">Transmembrane</keyword>
<comment type="similarity">
    <text evidence="6">Belongs to the LPG synthase family.</text>
</comment>
<feature type="transmembrane region" description="Helical" evidence="6">
    <location>
        <begin position="253"/>
        <end position="272"/>
    </location>
</feature>
<feature type="transmembrane region" description="Helical" evidence="6">
    <location>
        <begin position="292"/>
        <end position="320"/>
    </location>
</feature>
<accession>A0A430AJ23</accession>
<sequence>MKNKKVHLLLNILGIIVIIYLIIHVFKGEIGKVFNQLFQTNPLILALVLILGILYLMCEGYMIKQLAASFSNQFTTKMGICCASSVAFFRVVTFGSGTTISEVLFYRSKGMDTSDGIGMTILHMIFYKTALLLTSICALFYTYSWLTHTFHHVLLFLILGMILTLLMIVLLLFITLKENWHRRLVTFLDRKIKRASWRQKLKKFNEQVISLRASVQKMIAEPAHVFFVFVLNIGKLFFWYSIPYIVLHQESNISYLFSISLVALTLILSGVIPTPAGIGSFEFVYMLLFRPVVGTVLAISSLLLYRFASYIFPFICGMIYEGMKKRKQLKREIKSIRRNQNV</sequence>
<dbReference type="InterPro" id="IPR022791">
    <property type="entry name" value="L-PG_synthase/AglD"/>
</dbReference>
<organism evidence="7 8">
    <name type="scientific">Vagococcus entomophilus</name>
    <dbReference type="NCBI Taxonomy" id="1160095"/>
    <lineage>
        <taxon>Bacteria</taxon>
        <taxon>Bacillati</taxon>
        <taxon>Bacillota</taxon>
        <taxon>Bacilli</taxon>
        <taxon>Lactobacillales</taxon>
        <taxon>Enterococcaceae</taxon>
        <taxon>Vagococcus</taxon>
    </lineage>
</organism>
<name>A0A430AJ23_9ENTE</name>
<dbReference type="RefSeq" id="WP_126822242.1">
    <property type="nucleotide sequence ID" value="NZ_JBHLWU010000001.1"/>
</dbReference>
<proteinExistence type="inferred from homology"/>